<feature type="transmembrane region" description="Helical" evidence="1">
    <location>
        <begin position="101"/>
        <end position="121"/>
    </location>
</feature>
<feature type="transmembrane region" description="Helical" evidence="1">
    <location>
        <begin position="64"/>
        <end position="89"/>
    </location>
</feature>
<dbReference type="EMBL" id="CP111016">
    <property type="protein sequence ID" value="WAR04338.1"/>
    <property type="molecule type" value="Genomic_DNA"/>
</dbReference>
<dbReference type="InterPro" id="IPR011701">
    <property type="entry name" value="MFS"/>
</dbReference>
<reference evidence="3" key="1">
    <citation type="submission" date="2022-11" db="EMBL/GenBank/DDBJ databases">
        <title>Centuries of genome instability and evolution in soft-shell clam transmissible cancer (bioRxiv).</title>
        <authorList>
            <person name="Hart S.F.M."/>
            <person name="Yonemitsu M.A."/>
            <person name="Giersch R.M."/>
            <person name="Beal B.F."/>
            <person name="Arriagada G."/>
            <person name="Davis B.W."/>
            <person name="Ostrander E.A."/>
            <person name="Goff S.P."/>
            <person name="Metzger M.J."/>
        </authorList>
    </citation>
    <scope>NUCLEOTIDE SEQUENCE</scope>
    <source>
        <strain evidence="3">MELC-2E11</strain>
        <tissue evidence="3">Siphon/mantle</tissue>
    </source>
</reference>
<dbReference type="PANTHER" id="PTHR11360:SF284">
    <property type="entry name" value="EG:103B4.3 PROTEIN-RELATED"/>
    <property type="match status" value="1"/>
</dbReference>
<dbReference type="InterPro" id="IPR016186">
    <property type="entry name" value="C-type_lectin-like/link_sf"/>
</dbReference>
<dbReference type="Proteomes" id="UP001164746">
    <property type="component" value="Chromosome 5"/>
</dbReference>
<dbReference type="PROSITE" id="PS50041">
    <property type="entry name" value="C_TYPE_LECTIN_2"/>
    <property type="match status" value="2"/>
</dbReference>
<feature type="transmembrane region" description="Helical" evidence="1">
    <location>
        <begin position="310"/>
        <end position="327"/>
    </location>
</feature>
<evidence type="ECO:0000313" key="3">
    <source>
        <dbReference type="EMBL" id="WAR04338.1"/>
    </source>
</evidence>
<feature type="transmembrane region" description="Helical" evidence="1">
    <location>
        <begin position="430"/>
        <end position="451"/>
    </location>
</feature>
<keyword evidence="1" id="KW-1133">Transmembrane helix</keyword>
<dbReference type="SMART" id="SM00034">
    <property type="entry name" value="CLECT"/>
    <property type="match status" value="2"/>
</dbReference>
<feature type="transmembrane region" description="Helical" evidence="1">
    <location>
        <begin position="365"/>
        <end position="388"/>
    </location>
</feature>
<feature type="transmembrane region" description="Helical" evidence="1">
    <location>
        <begin position="400"/>
        <end position="418"/>
    </location>
</feature>
<organism evidence="3 4">
    <name type="scientific">Mya arenaria</name>
    <name type="common">Soft-shell clam</name>
    <dbReference type="NCBI Taxonomy" id="6604"/>
    <lineage>
        <taxon>Eukaryota</taxon>
        <taxon>Metazoa</taxon>
        <taxon>Spiralia</taxon>
        <taxon>Lophotrochozoa</taxon>
        <taxon>Mollusca</taxon>
        <taxon>Bivalvia</taxon>
        <taxon>Autobranchia</taxon>
        <taxon>Heteroconchia</taxon>
        <taxon>Euheterodonta</taxon>
        <taxon>Imparidentia</taxon>
        <taxon>Neoheterodontei</taxon>
        <taxon>Myida</taxon>
        <taxon>Myoidea</taxon>
        <taxon>Myidae</taxon>
        <taxon>Mya</taxon>
    </lineage>
</organism>
<sequence>MSYADNEKQHIVTGKSVWNKKRETVKETTFLVGKYGTKQTEYALADSKETPKGLIVDGVSKLELTVMVLASLLAHMLAMGFSYSLGVLYTEFVRVYESSRTLAALVQSLYLSIAIAGGGLWNTPVQKYGVGKCAVVGSLITAAGLAVNSAFSNVWIAIVFIGVVSGFGASIINIGPFLILNKMKWTGKSNCMPIISIGASLGQFITTVLAEELLQRYGLTGAQLIFSGLLLNLLPIALIMHCFEKRVSRNILNLRENSESNSLFSKKLCKMWRFQLMIINAVLMCIAVFVEPKFIVDLMVLKNYSRELGSLFASYIGLANLGGRIVGACLKFFIPGHSILIIALGSAVNGASHALVLYMGSYGGLLGAALLSGFSYGSIVSRFSVMFYEIFDISLFPPAIVGYNIVGGIGGIVGGYAGGLINDETGSYDLIFLIATVCSFVNAASFLILVVSKMSCLASMLGACLPGYEPLGEYCYAIPHQYCQALDGHLAVIRDAKQEALVDGYIHRNHDLIKTAQLWIGGTDLLQEGVFLAPGTLEPLTYFNWAPSEPDNLSGQHCLAIFRDSAQLQWDDNGCERYLDSHSDAQYCQNLGGHLAVIRDATQEALVDGYIHRQHATYTDSTVRSWDGDQPDNGNSCPHWQLHTLTARYVAGMGISPIMFTRVLIGGYIQRQHALIKTAQLWIGGTDLLQEGVFLAPVSLEPLTYFNWAPSEPDNLSGQHCLAIFRDSAQLQWDDNGCEVQNYPLCMAEQGDPVVIG</sequence>
<keyword evidence="1" id="KW-0812">Transmembrane</keyword>
<dbReference type="InterPro" id="IPR050327">
    <property type="entry name" value="Proton-linked_MCT"/>
</dbReference>
<protein>
    <submittedName>
        <fullName evidence="3">PLC-like protein</fullName>
    </submittedName>
</protein>
<dbReference type="CDD" id="cd00037">
    <property type="entry name" value="CLECT"/>
    <property type="match status" value="2"/>
</dbReference>
<dbReference type="Gene3D" id="3.10.100.10">
    <property type="entry name" value="Mannose-Binding Protein A, subunit A"/>
    <property type="match status" value="2"/>
</dbReference>
<evidence type="ECO:0000313" key="4">
    <source>
        <dbReference type="Proteomes" id="UP001164746"/>
    </source>
</evidence>
<feature type="transmembrane region" description="Helical" evidence="1">
    <location>
        <begin position="272"/>
        <end position="290"/>
    </location>
</feature>
<feature type="transmembrane region" description="Helical" evidence="1">
    <location>
        <begin position="157"/>
        <end position="179"/>
    </location>
</feature>
<feature type="transmembrane region" description="Helical" evidence="1">
    <location>
        <begin position="222"/>
        <end position="243"/>
    </location>
</feature>
<dbReference type="Gene3D" id="1.20.1250.20">
    <property type="entry name" value="MFS general substrate transporter like domains"/>
    <property type="match status" value="1"/>
</dbReference>
<dbReference type="Pfam" id="PF07690">
    <property type="entry name" value="MFS_1"/>
    <property type="match status" value="1"/>
</dbReference>
<feature type="transmembrane region" description="Helical" evidence="1">
    <location>
        <begin position="191"/>
        <end position="210"/>
    </location>
</feature>
<feature type="transmembrane region" description="Helical" evidence="1">
    <location>
        <begin position="133"/>
        <end position="151"/>
    </location>
</feature>
<dbReference type="InterPro" id="IPR001304">
    <property type="entry name" value="C-type_lectin-like"/>
</dbReference>
<keyword evidence="1" id="KW-0472">Membrane</keyword>
<feature type="domain" description="C-type lectin" evidence="2">
    <location>
        <begin position="681"/>
        <end position="747"/>
    </location>
</feature>
<accession>A0ABY7E2X0</accession>
<dbReference type="InterPro" id="IPR036259">
    <property type="entry name" value="MFS_trans_sf"/>
</dbReference>
<evidence type="ECO:0000256" key="1">
    <source>
        <dbReference type="SAM" id="Phobius"/>
    </source>
</evidence>
<dbReference type="SUPFAM" id="SSF56436">
    <property type="entry name" value="C-type lectin-like"/>
    <property type="match status" value="2"/>
</dbReference>
<feature type="domain" description="C-type lectin" evidence="2">
    <location>
        <begin position="480"/>
        <end position="577"/>
    </location>
</feature>
<name>A0ABY7E2X0_MYAAR</name>
<dbReference type="SUPFAM" id="SSF103473">
    <property type="entry name" value="MFS general substrate transporter"/>
    <property type="match status" value="1"/>
</dbReference>
<keyword evidence="4" id="KW-1185">Reference proteome</keyword>
<proteinExistence type="predicted"/>
<evidence type="ECO:0000259" key="2">
    <source>
        <dbReference type="PROSITE" id="PS50041"/>
    </source>
</evidence>
<dbReference type="PANTHER" id="PTHR11360">
    <property type="entry name" value="MONOCARBOXYLATE TRANSPORTER"/>
    <property type="match status" value="1"/>
</dbReference>
<dbReference type="Pfam" id="PF00059">
    <property type="entry name" value="Lectin_C"/>
    <property type="match status" value="1"/>
</dbReference>
<gene>
    <name evidence="3" type="ORF">MAR_019707</name>
</gene>
<dbReference type="InterPro" id="IPR016187">
    <property type="entry name" value="CTDL_fold"/>
</dbReference>